<dbReference type="Proteomes" id="UP000680839">
    <property type="component" value="Chromosome"/>
</dbReference>
<dbReference type="AlphaFoldDB" id="A0A975RNP6"/>
<dbReference type="RefSeq" id="WP_215623525.1">
    <property type="nucleotide sequence ID" value="NZ_CP076134.1"/>
</dbReference>
<dbReference type="EMBL" id="CP076134">
    <property type="protein sequence ID" value="QWG14937.1"/>
    <property type="molecule type" value="Genomic_DNA"/>
</dbReference>
<name>A0A975RNP6_9BRAD</name>
<protein>
    <submittedName>
        <fullName evidence="1">Uncharacterized protein</fullName>
    </submittedName>
</protein>
<gene>
    <name evidence="1" type="ORF">KMZ29_09900</name>
</gene>
<sequence>MQLAKVLPCLVLVACLSVVEDLPPREDPAPFLSTSVQDLKKAAAEAKLAEPLEVAGPIAAHPISSAPWIICLRSGATEQSKQRVYSVFFKDSRYDSMRLSAIVDRCEAQSFLPLRDERHEKLG</sequence>
<evidence type="ECO:0000313" key="2">
    <source>
        <dbReference type="Proteomes" id="UP000680839"/>
    </source>
</evidence>
<evidence type="ECO:0000313" key="1">
    <source>
        <dbReference type="EMBL" id="QWG14937.1"/>
    </source>
</evidence>
<organism evidence="1 2">
    <name type="scientific">Bradyrhizobium sediminis</name>
    <dbReference type="NCBI Taxonomy" id="2840469"/>
    <lineage>
        <taxon>Bacteria</taxon>
        <taxon>Pseudomonadati</taxon>
        <taxon>Pseudomonadota</taxon>
        <taxon>Alphaproteobacteria</taxon>
        <taxon>Hyphomicrobiales</taxon>
        <taxon>Nitrobacteraceae</taxon>
        <taxon>Bradyrhizobium</taxon>
    </lineage>
</organism>
<accession>A0A975RNP6</accession>
<proteinExistence type="predicted"/>
<reference evidence="1" key="1">
    <citation type="submission" date="2021-06" db="EMBL/GenBank/DDBJ databases">
        <title>Bradyrhizobium sp. S2-20-1 Genome sequencing.</title>
        <authorList>
            <person name="Jin L."/>
        </authorList>
    </citation>
    <scope>NUCLEOTIDE SEQUENCE</scope>
    <source>
        <strain evidence="1">S2-20-1</strain>
    </source>
</reference>